<dbReference type="InterPro" id="IPR029062">
    <property type="entry name" value="Class_I_gatase-like"/>
</dbReference>
<sequence>MVGVCDAHGNVLGLMPHPENHIYPWQHPRWTRGERGGLGLALFKSAVRVLAAGV</sequence>
<dbReference type="Gene3D" id="3.40.50.880">
    <property type="match status" value="1"/>
</dbReference>
<evidence type="ECO:0000313" key="1">
    <source>
        <dbReference type="EMBL" id="PJF47958.1"/>
    </source>
</evidence>
<proteinExistence type="predicted"/>
<dbReference type="Pfam" id="PF13507">
    <property type="entry name" value="GATase_5"/>
    <property type="match status" value="1"/>
</dbReference>
<dbReference type="Proteomes" id="UP000230790">
    <property type="component" value="Unassembled WGS sequence"/>
</dbReference>
<comment type="caution">
    <text evidence="1">The sequence shown here is derived from an EMBL/GenBank/DDBJ whole genome shotgun (WGS) entry which is preliminary data.</text>
</comment>
<name>A0A2M8QDW1_9CHLR</name>
<dbReference type="EMBL" id="PGTN01000029">
    <property type="protein sequence ID" value="PJF47958.1"/>
    <property type="molecule type" value="Genomic_DNA"/>
</dbReference>
<evidence type="ECO:0000313" key="2">
    <source>
        <dbReference type="Proteomes" id="UP000230790"/>
    </source>
</evidence>
<evidence type="ECO:0008006" key="3">
    <source>
        <dbReference type="Google" id="ProtNLM"/>
    </source>
</evidence>
<protein>
    <recommendedName>
        <fullName evidence="3">Phosphoribosylformylglycinamidine synthase</fullName>
    </recommendedName>
</protein>
<accession>A0A2M8QDW1</accession>
<dbReference type="SUPFAM" id="SSF52317">
    <property type="entry name" value="Class I glutamine amidotransferase-like"/>
    <property type="match status" value="1"/>
</dbReference>
<reference evidence="1 2" key="1">
    <citation type="submission" date="2017-11" db="EMBL/GenBank/DDBJ databases">
        <title>Evolution of Phototrophy in the Chloroflexi Phylum Driven by Horizontal Gene Transfer.</title>
        <authorList>
            <person name="Ward L.M."/>
            <person name="Hemp J."/>
            <person name="Shih P.M."/>
            <person name="Mcglynn S.E."/>
            <person name="Fischer W."/>
        </authorList>
    </citation>
    <scope>NUCLEOTIDE SEQUENCE [LARGE SCALE GENOMIC DNA]</scope>
    <source>
        <strain evidence="1">JP3_7</strain>
    </source>
</reference>
<organism evidence="1 2">
    <name type="scientific">Candidatus Thermofonsia Clade 3 bacterium</name>
    <dbReference type="NCBI Taxonomy" id="2364212"/>
    <lineage>
        <taxon>Bacteria</taxon>
        <taxon>Bacillati</taxon>
        <taxon>Chloroflexota</taxon>
        <taxon>Candidatus Thermofontia</taxon>
        <taxon>Candidatus Thermofonsia Clade 3</taxon>
    </lineage>
</organism>
<gene>
    <name evidence="1" type="ORF">CUN48_06030</name>
</gene>
<dbReference type="AlphaFoldDB" id="A0A2M8QDW1"/>